<keyword evidence="2" id="KW-1133">Transmembrane helix</keyword>
<evidence type="ECO:0000313" key="3">
    <source>
        <dbReference type="EMBL" id="THU89137.1"/>
    </source>
</evidence>
<dbReference type="OrthoDB" id="2996832at2759"/>
<dbReference type="EMBL" id="ML179380">
    <property type="protein sequence ID" value="THU89137.1"/>
    <property type="molecule type" value="Genomic_DNA"/>
</dbReference>
<name>A0A4S8LJ35_DENBC</name>
<protein>
    <submittedName>
        <fullName evidence="3">Uncharacterized protein</fullName>
    </submittedName>
</protein>
<keyword evidence="4" id="KW-1185">Reference proteome</keyword>
<sequence>MYEQAMIIQLYRSIGAFGRRATTYLSNAASISDLQWSEAVSAVAELIFAGVQVAESFTLSLLLTPYCLLIEVEDRSMIWIQNFVGSNFRGAHSFTSQRPHRDLQAFQFSVVQVFLMHRRYHKMMHELYLKAFVIIQLTIPTLRFLFFAYFQILPEILFALSEDRFPDDVISGSTETLYTYGIYLPTRLTGALALYPIQNITTLVIRDSTASGQPNRFGTPDWVTIFRETVLLERLRILAYNAEHTTRAVLTALIPNSSITSASTEASASVTDHGTRAPTPSINPQKPSLLCPLLTSLVIEHESDLPAILITKLVDSRRSLGAPITSLRVLLFASDREIVDEDMSGWGRDSIYRSHRTSDVDPDNGHLTPSETSDSGSQSPEYHSVTSAEGDQLINESDSQRDYRLRANDHLELLRRHVDDVQFDFTSTLSWDLVPPNWPSEVLQRVRDLGGPP</sequence>
<evidence type="ECO:0000313" key="4">
    <source>
        <dbReference type="Proteomes" id="UP000297245"/>
    </source>
</evidence>
<evidence type="ECO:0000256" key="2">
    <source>
        <dbReference type="SAM" id="Phobius"/>
    </source>
</evidence>
<feature type="region of interest" description="Disordered" evidence="1">
    <location>
        <begin position="353"/>
        <end position="401"/>
    </location>
</feature>
<reference evidence="3 4" key="1">
    <citation type="journal article" date="2019" name="Nat. Ecol. Evol.">
        <title>Megaphylogeny resolves global patterns of mushroom evolution.</title>
        <authorList>
            <person name="Varga T."/>
            <person name="Krizsan K."/>
            <person name="Foldi C."/>
            <person name="Dima B."/>
            <person name="Sanchez-Garcia M."/>
            <person name="Sanchez-Ramirez S."/>
            <person name="Szollosi G.J."/>
            <person name="Szarkandi J.G."/>
            <person name="Papp V."/>
            <person name="Albert L."/>
            <person name="Andreopoulos W."/>
            <person name="Angelini C."/>
            <person name="Antonin V."/>
            <person name="Barry K.W."/>
            <person name="Bougher N.L."/>
            <person name="Buchanan P."/>
            <person name="Buyck B."/>
            <person name="Bense V."/>
            <person name="Catcheside P."/>
            <person name="Chovatia M."/>
            <person name="Cooper J."/>
            <person name="Damon W."/>
            <person name="Desjardin D."/>
            <person name="Finy P."/>
            <person name="Geml J."/>
            <person name="Haridas S."/>
            <person name="Hughes K."/>
            <person name="Justo A."/>
            <person name="Karasinski D."/>
            <person name="Kautmanova I."/>
            <person name="Kiss B."/>
            <person name="Kocsube S."/>
            <person name="Kotiranta H."/>
            <person name="LaButti K.M."/>
            <person name="Lechner B.E."/>
            <person name="Liimatainen K."/>
            <person name="Lipzen A."/>
            <person name="Lukacs Z."/>
            <person name="Mihaltcheva S."/>
            <person name="Morgado L.N."/>
            <person name="Niskanen T."/>
            <person name="Noordeloos M.E."/>
            <person name="Ohm R.A."/>
            <person name="Ortiz-Santana B."/>
            <person name="Ovrebo C."/>
            <person name="Racz N."/>
            <person name="Riley R."/>
            <person name="Savchenko A."/>
            <person name="Shiryaev A."/>
            <person name="Soop K."/>
            <person name="Spirin V."/>
            <person name="Szebenyi C."/>
            <person name="Tomsovsky M."/>
            <person name="Tulloss R.E."/>
            <person name="Uehling J."/>
            <person name="Grigoriev I.V."/>
            <person name="Vagvolgyi C."/>
            <person name="Papp T."/>
            <person name="Martin F.M."/>
            <person name="Miettinen O."/>
            <person name="Hibbett D.S."/>
            <person name="Nagy L.G."/>
        </authorList>
    </citation>
    <scope>NUCLEOTIDE SEQUENCE [LARGE SCALE GENOMIC DNA]</scope>
    <source>
        <strain evidence="3 4">CBS 962.96</strain>
    </source>
</reference>
<organism evidence="3 4">
    <name type="scientific">Dendrothele bispora (strain CBS 962.96)</name>
    <dbReference type="NCBI Taxonomy" id="1314807"/>
    <lineage>
        <taxon>Eukaryota</taxon>
        <taxon>Fungi</taxon>
        <taxon>Dikarya</taxon>
        <taxon>Basidiomycota</taxon>
        <taxon>Agaricomycotina</taxon>
        <taxon>Agaricomycetes</taxon>
        <taxon>Agaricomycetidae</taxon>
        <taxon>Agaricales</taxon>
        <taxon>Agaricales incertae sedis</taxon>
        <taxon>Dendrothele</taxon>
    </lineage>
</organism>
<dbReference type="Proteomes" id="UP000297245">
    <property type="component" value="Unassembled WGS sequence"/>
</dbReference>
<keyword evidence="2" id="KW-0472">Membrane</keyword>
<feature type="compositionally biased region" description="Polar residues" evidence="1">
    <location>
        <begin position="367"/>
        <end position="397"/>
    </location>
</feature>
<proteinExistence type="predicted"/>
<feature type="transmembrane region" description="Helical" evidence="2">
    <location>
        <begin position="127"/>
        <end position="150"/>
    </location>
</feature>
<dbReference type="AlphaFoldDB" id="A0A4S8LJ35"/>
<accession>A0A4S8LJ35</accession>
<evidence type="ECO:0000256" key="1">
    <source>
        <dbReference type="SAM" id="MobiDB-lite"/>
    </source>
</evidence>
<keyword evidence="2" id="KW-0812">Transmembrane</keyword>
<gene>
    <name evidence="3" type="ORF">K435DRAFT_802973</name>
</gene>